<accession>A0A0C2JGE6</accession>
<protein>
    <recommendedName>
        <fullName evidence="4">Pilus assembly protein PilW</fullName>
    </recommendedName>
</protein>
<keyword evidence="1" id="KW-0472">Membrane</keyword>
<evidence type="ECO:0008006" key="4">
    <source>
        <dbReference type="Google" id="ProtNLM"/>
    </source>
</evidence>
<reference evidence="2 3" key="1">
    <citation type="submission" date="2014-11" db="EMBL/GenBank/DDBJ databases">
        <title>Draft Genome Sequence of Vibrio piscirenalis strains CECT 8603T and CECT 8604, two marine Gammaproteobacterium isolated from cultured gilthead sea bream (Sparus aurata).</title>
        <authorList>
            <person name="Arahal D.R."/>
            <person name="Rodrigo-Torres L."/>
            <person name="Lucena T."/>
            <person name="Pujalte M.J."/>
        </authorList>
    </citation>
    <scope>NUCLEOTIDE SEQUENCE [LARGE SCALE GENOMIC DNA]</scope>
    <source>
        <strain evidence="2 3">DCR 1-4-2</strain>
    </source>
</reference>
<dbReference type="OrthoDB" id="5865913at2"/>
<dbReference type="RefSeq" id="WP_040991298.1">
    <property type="nucleotide sequence ID" value="NZ_JTKH01000023.1"/>
</dbReference>
<dbReference type="AlphaFoldDB" id="A0A0C2NB56"/>
<comment type="caution">
    <text evidence="2">The sequence shown here is derived from an EMBL/GenBank/DDBJ whole genome shotgun (WGS) entry which is preliminary data.</text>
</comment>
<gene>
    <name evidence="2" type="ORF">OJ16_12865</name>
</gene>
<organism evidence="2 3">
    <name type="scientific">Vibrio renipiscarius</name>
    <dbReference type="NCBI Taxonomy" id="1461322"/>
    <lineage>
        <taxon>Bacteria</taxon>
        <taxon>Pseudomonadati</taxon>
        <taxon>Pseudomonadota</taxon>
        <taxon>Gammaproteobacteria</taxon>
        <taxon>Vibrionales</taxon>
        <taxon>Vibrionaceae</taxon>
        <taxon>Vibrio</taxon>
    </lineage>
</organism>
<dbReference type="Proteomes" id="UP000031672">
    <property type="component" value="Unassembled WGS sequence"/>
</dbReference>
<accession>A0A0C2NB56</accession>
<keyword evidence="3" id="KW-1185">Reference proteome</keyword>
<evidence type="ECO:0000313" key="2">
    <source>
        <dbReference type="EMBL" id="KII77004.1"/>
    </source>
</evidence>
<dbReference type="EMBL" id="JTKH01000023">
    <property type="protein sequence ID" value="KII77004.1"/>
    <property type="molecule type" value="Genomic_DNA"/>
</dbReference>
<keyword evidence="1" id="KW-1133">Transmembrane helix</keyword>
<dbReference type="STRING" id="1461322.OJ16_12865"/>
<proteinExistence type="predicted"/>
<sequence length="199" mass="21683">MAIKSVKPPSFQRGALLIEMLVSLVLGIMAISLIISILFSGYRVASKNSLELFVLQNLAITSEMMRSDIQRAGYAGISGGSITLSGASDVVVISGASMGFVYHDPKSGKYQHVKYKAENNRLYSCEKKSSTILSFDSLNGCNNLFDQNMLSVTSFAVSTIELTSSSAISTMSDVYLEAELVDGQYNHSVLTKIKQRNWL</sequence>
<evidence type="ECO:0000256" key="1">
    <source>
        <dbReference type="SAM" id="Phobius"/>
    </source>
</evidence>
<evidence type="ECO:0000313" key="3">
    <source>
        <dbReference type="Proteomes" id="UP000031672"/>
    </source>
</evidence>
<keyword evidence="1" id="KW-0812">Transmembrane</keyword>
<feature type="transmembrane region" description="Helical" evidence="1">
    <location>
        <begin position="21"/>
        <end position="42"/>
    </location>
</feature>
<name>A0A0C2NB56_9VIBR</name>